<evidence type="ECO:0000313" key="6">
    <source>
        <dbReference type="EMBL" id="CAB4035028.1"/>
    </source>
</evidence>
<proteinExistence type="predicted"/>
<evidence type="ECO:0000256" key="2">
    <source>
        <dbReference type="ARBA" id="ARBA00004496"/>
    </source>
</evidence>
<evidence type="ECO:0000256" key="3">
    <source>
        <dbReference type="ARBA" id="ARBA00022490"/>
    </source>
</evidence>
<protein>
    <recommendedName>
        <fullName evidence="5">CDAN1-interacting nuclease 1</fullName>
    </recommendedName>
</protein>
<dbReference type="EMBL" id="CACRXK020020630">
    <property type="protein sequence ID" value="CAB4035028.1"/>
    <property type="molecule type" value="Genomic_DNA"/>
</dbReference>
<evidence type="ECO:0000313" key="7">
    <source>
        <dbReference type="Proteomes" id="UP001152795"/>
    </source>
</evidence>
<keyword evidence="3" id="KW-0963">Cytoplasm</keyword>
<keyword evidence="4" id="KW-0539">Nucleus</keyword>
<dbReference type="PANTHER" id="PTHR31661">
    <property type="entry name" value="SIMILAR TO CDNA SEQUENCE BC052040"/>
    <property type="match status" value="1"/>
</dbReference>
<sequence>MDPSGEHITLAICLITKGILWPSYYKRYLELVNDGKYELVLLRIAKEIDLSPCILARIILEEYLSHTYCQGESGKCNQMYSTTVSRFGIGLELNVLCFNLLPKDVLSHMIKDTSLIPNERLSREIQQ</sequence>
<dbReference type="InterPro" id="IPR029404">
    <property type="entry name" value="CDIN1"/>
</dbReference>
<dbReference type="GO" id="GO:0005634">
    <property type="term" value="C:nucleus"/>
    <property type="evidence" value="ECO:0007669"/>
    <property type="project" value="UniProtKB-SubCell"/>
</dbReference>
<evidence type="ECO:0000256" key="4">
    <source>
        <dbReference type="ARBA" id="ARBA00023242"/>
    </source>
</evidence>
<accession>A0A6S7JVB5</accession>
<feature type="non-terminal residue" evidence="6">
    <location>
        <position position="127"/>
    </location>
</feature>
<dbReference type="PANTHER" id="PTHR31661:SF1">
    <property type="entry name" value="CDAN1-INTERACTING NUCLEASE 1"/>
    <property type="match status" value="1"/>
</dbReference>
<gene>
    <name evidence="6" type="ORF">PACLA_8A013419</name>
</gene>
<dbReference type="OrthoDB" id="1272at2759"/>
<comment type="caution">
    <text evidence="6">The sequence shown here is derived from an EMBL/GenBank/DDBJ whole genome shotgun (WGS) entry which is preliminary data.</text>
</comment>
<name>A0A6S7JVB5_PARCT</name>
<dbReference type="GO" id="GO:0005737">
    <property type="term" value="C:cytoplasm"/>
    <property type="evidence" value="ECO:0007669"/>
    <property type="project" value="UniProtKB-SubCell"/>
</dbReference>
<dbReference type="Proteomes" id="UP001152795">
    <property type="component" value="Unassembled WGS sequence"/>
</dbReference>
<reference evidence="6" key="1">
    <citation type="submission" date="2020-04" db="EMBL/GenBank/DDBJ databases">
        <authorList>
            <person name="Alioto T."/>
            <person name="Alioto T."/>
            <person name="Gomez Garrido J."/>
        </authorList>
    </citation>
    <scope>NUCLEOTIDE SEQUENCE</scope>
    <source>
        <strain evidence="6">A484AB</strain>
    </source>
</reference>
<evidence type="ECO:0000256" key="5">
    <source>
        <dbReference type="ARBA" id="ARBA00023480"/>
    </source>
</evidence>
<comment type="subcellular location">
    <subcellularLocation>
        <location evidence="2">Cytoplasm</location>
    </subcellularLocation>
    <subcellularLocation>
        <location evidence="1">Nucleus</location>
    </subcellularLocation>
</comment>
<keyword evidence="7" id="KW-1185">Reference proteome</keyword>
<dbReference type="AlphaFoldDB" id="A0A6S7JVB5"/>
<organism evidence="6 7">
    <name type="scientific">Paramuricea clavata</name>
    <name type="common">Red gorgonian</name>
    <name type="synonym">Violescent sea-whip</name>
    <dbReference type="NCBI Taxonomy" id="317549"/>
    <lineage>
        <taxon>Eukaryota</taxon>
        <taxon>Metazoa</taxon>
        <taxon>Cnidaria</taxon>
        <taxon>Anthozoa</taxon>
        <taxon>Octocorallia</taxon>
        <taxon>Malacalcyonacea</taxon>
        <taxon>Plexauridae</taxon>
        <taxon>Paramuricea</taxon>
    </lineage>
</organism>
<evidence type="ECO:0000256" key="1">
    <source>
        <dbReference type="ARBA" id="ARBA00004123"/>
    </source>
</evidence>